<organism evidence="4 5">
    <name type="scientific">Phaeosphaeria nodorum (strain SN15 / ATCC MYA-4574 / FGSC 10173)</name>
    <name type="common">Glume blotch fungus</name>
    <name type="synonym">Parastagonospora nodorum</name>
    <dbReference type="NCBI Taxonomy" id="321614"/>
    <lineage>
        <taxon>Eukaryota</taxon>
        <taxon>Fungi</taxon>
        <taxon>Dikarya</taxon>
        <taxon>Ascomycota</taxon>
        <taxon>Pezizomycotina</taxon>
        <taxon>Dothideomycetes</taxon>
        <taxon>Pleosporomycetidae</taxon>
        <taxon>Pleosporales</taxon>
        <taxon>Pleosporineae</taxon>
        <taxon>Phaeosphaeriaceae</taxon>
        <taxon>Parastagonospora</taxon>
    </lineage>
</organism>
<gene>
    <name evidence="4" type="ORF">JI435_144510</name>
</gene>
<dbReference type="InterPro" id="IPR036236">
    <property type="entry name" value="Znf_C2H2_sf"/>
</dbReference>
<keyword evidence="2" id="KW-0472">Membrane</keyword>
<feature type="domain" description="C2H2-type" evidence="3">
    <location>
        <begin position="652"/>
        <end position="679"/>
    </location>
</feature>
<dbReference type="Gene3D" id="3.30.160.60">
    <property type="entry name" value="Classic Zinc Finger"/>
    <property type="match status" value="1"/>
</dbReference>
<dbReference type="SUPFAM" id="SSF57667">
    <property type="entry name" value="beta-beta-alpha zinc fingers"/>
    <property type="match status" value="1"/>
</dbReference>
<reference evidence="5" key="1">
    <citation type="journal article" date="2021" name="BMC Genomics">
        <title>Chromosome-level genome assembly and manually-curated proteome of model necrotroph Parastagonospora nodorum Sn15 reveals a genome-wide trove of candidate effector homologs, and redundancy of virulence-related functions within an accessory chromosome.</title>
        <authorList>
            <person name="Bertazzoni S."/>
            <person name="Jones D.A.B."/>
            <person name="Phan H.T."/>
            <person name="Tan K.-C."/>
            <person name="Hane J.K."/>
        </authorList>
    </citation>
    <scope>NUCLEOTIDE SEQUENCE [LARGE SCALE GENOMIC DNA]</scope>
    <source>
        <strain evidence="5">SN15 / ATCC MYA-4574 / FGSC 10173)</strain>
    </source>
</reference>
<sequence length="718" mass="82788">MRTPAFEFVETKDGQVDRTYSFGKGVFKHHGDDSPSTYSFLVHKNLDANELRITICSPFLRYILELTDTFVLDIPDIAARYWFLQDRLIEMKAHGSRDANSDEARELELLITDFLVDRNMFCGFDLQHFYDRGVTSAGFWQDMQHSSTMKDLNLVDHAFQNFALRENSVEHLAMSCTVSTPTGTFDTSKTDRICSSTRNAQEDGYFDRWTESHSRGHRILKSIQHHLNNFQSWDEGWNDPVNVEDCLQWSLESAFDLSFKEKEFLDRIVATSYHSYEIKKLICQPQFKDNCRLRGIFIIFNSWRQDRLVSENLSLDSSFRSVRRLDREEKRDLVTVRLHASFREEHRNFNVKMAECEFGTRILNQRYHKAWDKGVATIRRVLQGKRPDTLEQICRLLQVAFSMGSQDPSNTDFRAKFVEDLARWRTIVPRHSLHSFDAITKAVWNKTFEGDLSDAIPEYGSDETLLRLQELLSGLIACYPQVNLSEGEPPPDPQVPQNENDSESAIDISYAAVQEVLGEMKDPRAYSETRQLPIGVEFADSILILLMAGAIFGFIIALFVILRSFQVPALCAWLETEGQKLGFENYEERNLYMLTLYVGLGPSTNCLKNKRPCVRESSVVDEASPDPSVGASVVPEPRTINEADHHPKARLFQCDRCDKQLSNVGNLNRHMRYDCGRKARFPCRNPGCHTVVSRKEYREKHERLRCRLRSTGVGHHVL</sequence>
<evidence type="ECO:0000256" key="2">
    <source>
        <dbReference type="SAM" id="Phobius"/>
    </source>
</evidence>
<dbReference type="EMBL" id="CP069031">
    <property type="protein sequence ID" value="QRC99541.1"/>
    <property type="molecule type" value="Genomic_DNA"/>
</dbReference>
<dbReference type="GO" id="GO:0008270">
    <property type="term" value="F:zinc ion binding"/>
    <property type="evidence" value="ECO:0007669"/>
    <property type="project" value="UniProtKB-KW"/>
</dbReference>
<evidence type="ECO:0000256" key="1">
    <source>
        <dbReference type="PROSITE-ProRule" id="PRU00042"/>
    </source>
</evidence>
<evidence type="ECO:0000259" key="3">
    <source>
        <dbReference type="PROSITE" id="PS50157"/>
    </source>
</evidence>
<accession>A0A7U2I4J2</accession>
<evidence type="ECO:0000313" key="4">
    <source>
        <dbReference type="EMBL" id="QRC99541.1"/>
    </source>
</evidence>
<name>A0A7U2I4J2_PHANO</name>
<dbReference type="AlphaFoldDB" id="A0A7U2I4J2"/>
<dbReference type="VEuPathDB" id="FungiDB:JI435_144510"/>
<dbReference type="OrthoDB" id="5423270at2759"/>
<feature type="transmembrane region" description="Helical" evidence="2">
    <location>
        <begin position="542"/>
        <end position="562"/>
    </location>
</feature>
<proteinExistence type="predicted"/>
<dbReference type="Proteomes" id="UP000663193">
    <property type="component" value="Chromosome 9"/>
</dbReference>
<evidence type="ECO:0000313" key="5">
    <source>
        <dbReference type="Proteomes" id="UP000663193"/>
    </source>
</evidence>
<protein>
    <recommendedName>
        <fullName evidence="3">C2H2-type domain-containing protein</fullName>
    </recommendedName>
</protein>
<keyword evidence="2" id="KW-1133">Transmembrane helix</keyword>
<keyword evidence="1" id="KW-0862">Zinc</keyword>
<dbReference type="PROSITE" id="PS50157">
    <property type="entry name" value="ZINC_FINGER_C2H2_2"/>
    <property type="match status" value="1"/>
</dbReference>
<dbReference type="InterPro" id="IPR013087">
    <property type="entry name" value="Znf_C2H2_type"/>
</dbReference>
<keyword evidence="2" id="KW-0812">Transmembrane</keyword>
<keyword evidence="1" id="KW-0479">Metal-binding</keyword>
<keyword evidence="1" id="KW-0863">Zinc-finger</keyword>
<keyword evidence="5" id="KW-1185">Reference proteome</keyword>